<name>A0AB34JNA3_PRYPA</name>
<gene>
    <name evidence="5" type="ORF">AB1Y20_017876</name>
</gene>
<sequence length="251" mass="26621">MAWWLAVGAVGWMACAERVAWGLGAGGGVLARRASAVRAVEGAGALDATGRVDGAAAAKARVLRGAQEVDRGFSASRGAARRLAADVAALEAFGGRASPTESPLLLGDWELIFTDAVDVLSLKLLPAQLGAIRQNLRAGKEPRTLGASNEVELQPLLNQWVAPPLRAPAVTYSVQADCRVLDERRVSLVFVGGKLQLPVLPAVASTLPSPLIDALQELVRGRIYLETTYLDEDVRVARGPNRELYVLSRIL</sequence>
<reference evidence="5 6" key="1">
    <citation type="journal article" date="2024" name="Science">
        <title>Giant polyketide synthase enzymes in the biosynthesis of giant marine polyether toxins.</title>
        <authorList>
            <person name="Fallon T.R."/>
            <person name="Shende V.V."/>
            <person name="Wierzbicki I.H."/>
            <person name="Pendleton A.L."/>
            <person name="Watervoot N.F."/>
            <person name="Auber R.P."/>
            <person name="Gonzalez D.J."/>
            <person name="Wisecaver J.H."/>
            <person name="Moore B.S."/>
        </authorList>
    </citation>
    <scope>NUCLEOTIDE SEQUENCE [LARGE SCALE GENOMIC DNA]</scope>
    <source>
        <strain evidence="5 6">12B1</strain>
    </source>
</reference>
<accession>A0AB34JNA3</accession>
<keyword evidence="2" id="KW-0934">Plastid</keyword>
<keyword evidence="6" id="KW-1185">Reference proteome</keyword>
<feature type="chain" id="PRO_5044284297" description="Plastid lipid-associated protein/fibrillin conserved domain-containing protein" evidence="3">
    <location>
        <begin position="17"/>
        <end position="251"/>
    </location>
</feature>
<feature type="domain" description="Plastid lipid-associated protein/fibrillin conserved" evidence="4">
    <location>
        <begin position="60"/>
        <end position="248"/>
    </location>
</feature>
<evidence type="ECO:0000313" key="6">
    <source>
        <dbReference type="Proteomes" id="UP001515480"/>
    </source>
</evidence>
<evidence type="ECO:0000259" key="4">
    <source>
        <dbReference type="Pfam" id="PF04755"/>
    </source>
</evidence>
<comment type="caution">
    <text evidence="5">The sequence shown here is derived from an EMBL/GenBank/DDBJ whole genome shotgun (WGS) entry which is preliminary data.</text>
</comment>
<protein>
    <recommendedName>
        <fullName evidence="4">Plastid lipid-associated protein/fibrillin conserved domain-containing protein</fullName>
    </recommendedName>
</protein>
<dbReference type="Pfam" id="PF04755">
    <property type="entry name" value="PAP_fibrillin"/>
    <property type="match status" value="1"/>
</dbReference>
<keyword evidence="3" id="KW-0732">Signal</keyword>
<dbReference type="PANTHER" id="PTHR31906">
    <property type="entry name" value="PLASTID-LIPID-ASSOCIATED PROTEIN 4, CHLOROPLASTIC-RELATED"/>
    <property type="match status" value="1"/>
</dbReference>
<dbReference type="GO" id="GO:0009536">
    <property type="term" value="C:plastid"/>
    <property type="evidence" value="ECO:0007669"/>
    <property type="project" value="UniProtKB-SubCell"/>
</dbReference>
<evidence type="ECO:0000256" key="3">
    <source>
        <dbReference type="SAM" id="SignalP"/>
    </source>
</evidence>
<evidence type="ECO:0000256" key="1">
    <source>
        <dbReference type="ARBA" id="ARBA00004474"/>
    </source>
</evidence>
<organism evidence="5 6">
    <name type="scientific">Prymnesium parvum</name>
    <name type="common">Toxic golden alga</name>
    <dbReference type="NCBI Taxonomy" id="97485"/>
    <lineage>
        <taxon>Eukaryota</taxon>
        <taxon>Haptista</taxon>
        <taxon>Haptophyta</taxon>
        <taxon>Prymnesiophyceae</taxon>
        <taxon>Prymnesiales</taxon>
        <taxon>Prymnesiaceae</taxon>
        <taxon>Prymnesium</taxon>
    </lineage>
</organism>
<evidence type="ECO:0000313" key="5">
    <source>
        <dbReference type="EMBL" id="KAL1522911.1"/>
    </source>
</evidence>
<dbReference type="InterPro" id="IPR039633">
    <property type="entry name" value="PAP"/>
</dbReference>
<proteinExistence type="predicted"/>
<dbReference type="Proteomes" id="UP001515480">
    <property type="component" value="Unassembled WGS sequence"/>
</dbReference>
<comment type="subcellular location">
    <subcellularLocation>
        <location evidence="1">Plastid</location>
    </subcellularLocation>
</comment>
<dbReference type="InterPro" id="IPR006843">
    <property type="entry name" value="PAP/fibrillin_dom"/>
</dbReference>
<feature type="signal peptide" evidence="3">
    <location>
        <begin position="1"/>
        <end position="16"/>
    </location>
</feature>
<dbReference type="AlphaFoldDB" id="A0AB34JNA3"/>
<dbReference type="EMBL" id="JBGBPQ010000006">
    <property type="protein sequence ID" value="KAL1522911.1"/>
    <property type="molecule type" value="Genomic_DNA"/>
</dbReference>
<evidence type="ECO:0000256" key="2">
    <source>
        <dbReference type="ARBA" id="ARBA00022640"/>
    </source>
</evidence>